<dbReference type="EMBL" id="CP092624">
    <property type="protein sequence ID" value="UMM35142.1"/>
    <property type="molecule type" value="Genomic_DNA"/>
</dbReference>
<feature type="transmembrane region" description="Helical" evidence="1">
    <location>
        <begin position="71"/>
        <end position="93"/>
    </location>
</feature>
<proteinExistence type="predicted"/>
<organism evidence="3 4">
    <name type="scientific">Caenorhabditis briggsae</name>
    <dbReference type="NCBI Taxonomy" id="6238"/>
    <lineage>
        <taxon>Eukaryota</taxon>
        <taxon>Metazoa</taxon>
        <taxon>Ecdysozoa</taxon>
        <taxon>Nematoda</taxon>
        <taxon>Chromadorea</taxon>
        <taxon>Rhabditida</taxon>
        <taxon>Rhabditina</taxon>
        <taxon>Rhabditomorpha</taxon>
        <taxon>Rhabditoidea</taxon>
        <taxon>Rhabditidae</taxon>
        <taxon>Peloderinae</taxon>
        <taxon>Caenorhabditis</taxon>
    </lineage>
</organism>
<keyword evidence="2" id="KW-0732">Signal</keyword>
<evidence type="ECO:0000313" key="4">
    <source>
        <dbReference type="Proteomes" id="UP000829354"/>
    </source>
</evidence>
<feature type="chain" id="PRO_5041923927" evidence="2">
    <location>
        <begin position="23"/>
        <end position="147"/>
    </location>
</feature>
<evidence type="ECO:0000313" key="3">
    <source>
        <dbReference type="EMBL" id="UMM35142.1"/>
    </source>
</evidence>
<gene>
    <name evidence="3" type="ORF">L5515_007900</name>
</gene>
<dbReference type="Proteomes" id="UP000829354">
    <property type="component" value="Chromosome V"/>
</dbReference>
<feature type="transmembrane region" description="Helical" evidence="1">
    <location>
        <begin position="40"/>
        <end position="59"/>
    </location>
</feature>
<dbReference type="AlphaFoldDB" id="A0AAE9F4F8"/>
<keyword evidence="1" id="KW-1133">Transmembrane helix</keyword>
<keyword evidence="4" id="KW-1185">Reference proteome</keyword>
<protein>
    <submittedName>
        <fullName evidence="3">Uncharacterized protein</fullName>
    </submittedName>
</protein>
<name>A0AAE9F4F8_CAEBR</name>
<sequence length="147" mass="16556">MSRIFKLIVLAIILDCALLVTSDTLSEIPMPKGASCPQSIIRPSLLFYLAPIFIAFLILNKNITSDIRHMMSAAVCRALLLFCVLFVVCHTYSRMELEDRMQMSRFHEPGKGAAGSQGDDAYLHYLSEYFGRPMQRRSAGSTYPQML</sequence>
<feature type="signal peptide" evidence="2">
    <location>
        <begin position="1"/>
        <end position="22"/>
    </location>
</feature>
<evidence type="ECO:0000256" key="1">
    <source>
        <dbReference type="SAM" id="Phobius"/>
    </source>
</evidence>
<keyword evidence="1" id="KW-0812">Transmembrane</keyword>
<reference evidence="3 4" key="1">
    <citation type="submission" date="2022-04" db="EMBL/GenBank/DDBJ databases">
        <title>Chromosome-level reference genomes for two strains of Caenorhabditis briggsae: an improved platform for comparative genomics.</title>
        <authorList>
            <person name="Stevens L."/>
            <person name="Andersen E."/>
        </authorList>
    </citation>
    <scope>NUCLEOTIDE SEQUENCE [LARGE SCALE GENOMIC DNA]</scope>
    <source>
        <strain evidence="3">VX34</strain>
        <tissue evidence="3">Whole-organism</tissue>
    </source>
</reference>
<accession>A0AAE9F4F8</accession>
<evidence type="ECO:0000256" key="2">
    <source>
        <dbReference type="SAM" id="SignalP"/>
    </source>
</evidence>
<keyword evidence="1" id="KW-0472">Membrane</keyword>